<keyword evidence="2" id="KW-0812">Transmembrane</keyword>
<organism evidence="3 4">
    <name type="scientific">Paraburkholderia caballeronis</name>
    <dbReference type="NCBI Taxonomy" id="416943"/>
    <lineage>
        <taxon>Bacteria</taxon>
        <taxon>Pseudomonadati</taxon>
        <taxon>Pseudomonadota</taxon>
        <taxon>Betaproteobacteria</taxon>
        <taxon>Burkholderiales</taxon>
        <taxon>Burkholderiaceae</taxon>
        <taxon>Paraburkholderia</taxon>
    </lineage>
</organism>
<evidence type="ECO:0000256" key="2">
    <source>
        <dbReference type="SAM" id="Phobius"/>
    </source>
</evidence>
<protein>
    <submittedName>
        <fullName evidence="3">Uncharacterized protein</fullName>
    </submittedName>
</protein>
<dbReference type="Proteomes" id="UP000199120">
    <property type="component" value="Unassembled WGS sequence"/>
</dbReference>
<dbReference type="RefSeq" id="WP_090545512.1">
    <property type="nucleotide sequence ID" value="NZ_FNSR01000001.1"/>
</dbReference>
<keyword evidence="2" id="KW-1133">Transmembrane helix</keyword>
<sequence length="112" mass="12805">MRCRRKFFAKALLLVVVIAVLGAIVMRLWNWIVPDLVVGAHAIDYPRAIGLLVLSRILFGGFRGHGGCRDRRQWQRWQRMTQEERDRLRDAAAHDSNSNAQPDSRPNGERGA</sequence>
<dbReference type="STRING" id="416943.SAMN05445871_2657"/>
<evidence type="ECO:0000256" key="1">
    <source>
        <dbReference type="SAM" id="MobiDB-lite"/>
    </source>
</evidence>
<reference evidence="4" key="1">
    <citation type="submission" date="2016-10" db="EMBL/GenBank/DDBJ databases">
        <authorList>
            <person name="Varghese N."/>
            <person name="Submissions S."/>
        </authorList>
    </citation>
    <scope>NUCLEOTIDE SEQUENCE [LARGE SCALE GENOMIC DNA]</scope>
    <source>
        <strain evidence="4">LMG 26416</strain>
    </source>
</reference>
<feature type="transmembrane region" description="Helical" evidence="2">
    <location>
        <begin position="12"/>
        <end position="33"/>
    </location>
</feature>
<keyword evidence="2" id="KW-0472">Membrane</keyword>
<dbReference type="EMBL" id="FOAJ01000014">
    <property type="protein sequence ID" value="SEL81960.1"/>
    <property type="molecule type" value="Genomic_DNA"/>
</dbReference>
<feature type="compositionally biased region" description="Polar residues" evidence="1">
    <location>
        <begin position="95"/>
        <end position="104"/>
    </location>
</feature>
<name>A0A1H7TAR0_9BURK</name>
<dbReference type="AlphaFoldDB" id="A0A1H7TAR0"/>
<feature type="region of interest" description="Disordered" evidence="1">
    <location>
        <begin position="81"/>
        <end position="112"/>
    </location>
</feature>
<keyword evidence="4" id="KW-1185">Reference proteome</keyword>
<evidence type="ECO:0000313" key="3">
    <source>
        <dbReference type="EMBL" id="SEL81960.1"/>
    </source>
</evidence>
<proteinExistence type="predicted"/>
<dbReference type="OrthoDB" id="123053at2"/>
<accession>A0A1H7TAR0</accession>
<feature type="transmembrane region" description="Helical" evidence="2">
    <location>
        <begin position="45"/>
        <end position="62"/>
    </location>
</feature>
<evidence type="ECO:0000313" key="4">
    <source>
        <dbReference type="Proteomes" id="UP000199120"/>
    </source>
</evidence>
<feature type="compositionally biased region" description="Basic and acidic residues" evidence="1">
    <location>
        <begin position="81"/>
        <end position="93"/>
    </location>
</feature>
<gene>
    <name evidence="3" type="ORF">SAMN05192542_114124</name>
</gene>